<proteinExistence type="inferred from homology"/>
<dbReference type="GO" id="GO:0015768">
    <property type="term" value="P:maltose transport"/>
    <property type="evidence" value="ECO:0007669"/>
    <property type="project" value="TreeGrafter"/>
</dbReference>
<dbReference type="Proteomes" id="UP000618460">
    <property type="component" value="Unassembled WGS sequence"/>
</dbReference>
<dbReference type="EMBL" id="BMLG01000018">
    <property type="protein sequence ID" value="GGM38721.1"/>
    <property type="molecule type" value="Genomic_DNA"/>
</dbReference>
<dbReference type="Pfam" id="PF13416">
    <property type="entry name" value="SBP_bac_8"/>
    <property type="match status" value="1"/>
</dbReference>
<gene>
    <name evidence="6" type="ORF">GCM10011351_26080</name>
</gene>
<sequence>MKKLKYSLLFSVLLILTLVSVACSSDTEGTANSSDTNQGDDSNNSKNVEKTEIDYWHTYGEQEEAVLFEEIKPAFEEEFPQYELKLTRQPLEGLKQQVIAAVSGGVAPDLMRMDIIWTPEFAALGALAEVSAMKGFDEVKERLYESPMKTNIYEGAYYGVPLNTNTKISVYNKEVLEAAGFSEPPKTMEELEEVAQAAVANDVKGAINVMGVGKTWDFLPYFWSLGGTLTNDDVTQFEGYLNSDESVEAIETLYGWYKDGLISETLLGGRPGTWEGIETGEYLAIDDGPWYFSILGKDQSKPDPLDYTVRGNIPEGEGGSRSVIGGENLVVFKNAENKEGAWTFAKWMTSENAQEIMARGTGLIPTNKDAAQDEQFLELPYANEYVEQLETALPRPTLPGWSEIDRIISLNVEKVFRGELDVQEALDIAAKEADEVLNEE</sequence>
<evidence type="ECO:0000256" key="5">
    <source>
        <dbReference type="SAM" id="SignalP"/>
    </source>
</evidence>
<dbReference type="GO" id="GO:0042956">
    <property type="term" value="P:maltodextrin transmembrane transport"/>
    <property type="evidence" value="ECO:0007669"/>
    <property type="project" value="TreeGrafter"/>
</dbReference>
<comment type="similarity">
    <text evidence="1">Belongs to the bacterial solute-binding protein 1 family.</text>
</comment>
<dbReference type="PROSITE" id="PS51257">
    <property type="entry name" value="PROKAR_LIPOPROTEIN"/>
    <property type="match status" value="1"/>
</dbReference>
<dbReference type="PANTHER" id="PTHR30061:SF50">
    <property type="entry name" value="MALTOSE_MALTODEXTRIN-BINDING PERIPLASMIC PROTEIN"/>
    <property type="match status" value="1"/>
</dbReference>
<keyword evidence="3 5" id="KW-0732">Signal</keyword>
<dbReference type="OrthoDB" id="9795467at2"/>
<feature type="chain" id="PRO_5038613524" evidence="5">
    <location>
        <begin position="23"/>
        <end position="440"/>
    </location>
</feature>
<evidence type="ECO:0000313" key="6">
    <source>
        <dbReference type="EMBL" id="GGM38721.1"/>
    </source>
</evidence>
<reference evidence="6" key="1">
    <citation type="journal article" date="2014" name="Int. J. Syst. Evol. Microbiol.">
        <title>Complete genome sequence of Corynebacterium casei LMG S-19264T (=DSM 44701T), isolated from a smear-ripened cheese.</title>
        <authorList>
            <consortium name="US DOE Joint Genome Institute (JGI-PGF)"/>
            <person name="Walter F."/>
            <person name="Albersmeier A."/>
            <person name="Kalinowski J."/>
            <person name="Ruckert C."/>
        </authorList>
    </citation>
    <scope>NUCLEOTIDE SEQUENCE</scope>
    <source>
        <strain evidence="6">CGMCC 1.6333</strain>
    </source>
</reference>
<dbReference type="GO" id="GO:1901982">
    <property type="term" value="F:maltose binding"/>
    <property type="evidence" value="ECO:0007669"/>
    <property type="project" value="TreeGrafter"/>
</dbReference>
<dbReference type="SUPFAM" id="SSF53850">
    <property type="entry name" value="Periplasmic binding protein-like II"/>
    <property type="match status" value="1"/>
</dbReference>
<keyword evidence="7" id="KW-1185">Reference proteome</keyword>
<protein>
    <submittedName>
        <fullName evidence="6">ABC transporter substrate-binding protein</fullName>
    </submittedName>
</protein>
<name>A0A917TUE4_9BACI</name>
<dbReference type="GO" id="GO:0055052">
    <property type="term" value="C:ATP-binding cassette (ABC) transporter complex, substrate-binding subunit-containing"/>
    <property type="evidence" value="ECO:0007669"/>
    <property type="project" value="TreeGrafter"/>
</dbReference>
<reference evidence="6" key="2">
    <citation type="submission" date="2020-09" db="EMBL/GenBank/DDBJ databases">
        <authorList>
            <person name="Sun Q."/>
            <person name="Zhou Y."/>
        </authorList>
    </citation>
    <scope>NUCLEOTIDE SEQUENCE</scope>
    <source>
        <strain evidence="6">CGMCC 1.6333</strain>
    </source>
</reference>
<evidence type="ECO:0000256" key="3">
    <source>
        <dbReference type="ARBA" id="ARBA00022729"/>
    </source>
</evidence>
<dbReference type="PANTHER" id="PTHR30061">
    <property type="entry name" value="MALTOSE-BINDING PERIPLASMIC PROTEIN"/>
    <property type="match status" value="1"/>
</dbReference>
<evidence type="ECO:0000256" key="1">
    <source>
        <dbReference type="ARBA" id="ARBA00008520"/>
    </source>
</evidence>
<dbReference type="Gene3D" id="3.40.190.10">
    <property type="entry name" value="Periplasmic binding protein-like II"/>
    <property type="match status" value="2"/>
</dbReference>
<feature type="signal peptide" evidence="5">
    <location>
        <begin position="1"/>
        <end position="22"/>
    </location>
</feature>
<evidence type="ECO:0000256" key="4">
    <source>
        <dbReference type="SAM" id="MobiDB-lite"/>
    </source>
</evidence>
<feature type="compositionally biased region" description="Polar residues" evidence="4">
    <location>
        <begin position="27"/>
        <end position="46"/>
    </location>
</feature>
<comment type="caution">
    <text evidence="6">The sequence shown here is derived from an EMBL/GenBank/DDBJ whole genome shotgun (WGS) entry which is preliminary data.</text>
</comment>
<keyword evidence="2" id="KW-0813">Transport</keyword>
<dbReference type="AlphaFoldDB" id="A0A917TUE4"/>
<organism evidence="6 7">
    <name type="scientific">Paraliobacillus quinghaiensis</name>
    <dbReference type="NCBI Taxonomy" id="470815"/>
    <lineage>
        <taxon>Bacteria</taxon>
        <taxon>Bacillati</taxon>
        <taxon>Bacillota</taxon>
        <taxon>Bacilli</taxon>
        <taxon>Bacillales</taxon>
        <taxon>Bacillaceae</taxon>
        <taxon>Paraliobacillus</taxon>
    </lineage>
</organism>
<accession>A0A917TUE4</accession>
<dbReference type="RefSeq" id="WP_117157248.1">
    <property type="nucleotide sequence ID" value="NZ_BMLG01000018.1"/>
</dbReference>
<evidence type="ECO:0000256" key="2">
    <source>
        <dbReference type="ARBA" id="ARBA00022448"/>
    </source>
</evidence>
<feature type="region of interest" description="Disordered" evidence="4">
    <location>
        <begin position="27"/>
        <end position="47"/>
    </location>
</feature>
<evidence type="ECO:0000313" key="7">
    <source>
        <dbReference type="Proteomes" id="UP000618460"/>
    </source>
</evidence>
<dbReference type="InterPro" id="IPR006059">
    <property type="entry name" value="SBP"/>
</dbReference>